<gene>
    <name evidence="2" type="ORF">WHR41_03395</name>
</gene>
<name>A0AB34KVH5_9PEZI</name>
<keyword evidence="3" id="KW-1185">Reference proteome</keyword>
<dbReference type="GO" id="GO:0005737">
    <property type="term" value="C:cytoplasm"/>
    <property type="evidence" value="ECO:0007669"/>
    <property type="project" value="TreeGrafter"/>
</dbReference>
<evidence type="ECO:0000313" key="2">
    <source>
        <dbReference type="EMBL" id="KAL1588032.1"/>
    </source>
</evidence>
<dbReference type="PRINTS" id="PR00081">
    <property type="entry name" value="GDHRDH"/>
</dbReference>
<evidence type="ECO:0008006" key="4">
    <source>
        <dbReference type="Google" id="ProtNLM"/>
    </source>
</evidence>
<dbReference type="EMBL" id="JAAQHG020000008">
    <property type="protein sequence ID" value="KAL1588032.1"/>
    <property type="molecule type" value="Genomic_DNA"/>
</dbReference>
<dbReference type="GO" id="GO:0016491">
    <property type="term" value="F:oxidoreductase activity"/>
    <property type="evidence" value="ECO:0007669"/>
    <property type="project" value="TreeGrafter"/>
</dbReference>
<dbReference type="Proteomes" id="UP000803884">
    <property type="component" value="Unassembled WGS sequence"/>
</dbReference>
<dbReference type="Gene3D" id="3.40.50.720">
    <property type="entry name" value="NAD(P)-binding Rossmann-like Domain"/>
    <property type="match status" value="1"/>
</dbReference>
<dbReference type="SUPFAM" id="SSF51735">
    <property type="entry name" value="NAD(P)-binding Rossmann-fold domains"/>
    <property type="match status" value="1"/>
</dbReference>
<protein>
    <recommendedName>
        <fullName evidence="4">NAD(P)-binding protein</fullName>
    </recommendedName>
</protein>
<dbReference type="GeneID" id="96004839"/>
<dbReference type="InterPro" id="IPR051468">
    <property type="entry name" value="Fungal_SecMetab_SDRs"/>
</dbReference>
<organism evidence="2 3">
    <name type="scientific">Cladosporium halotolerans</name>
    <dbReference type="NCBI Taxonomy" id="1052096"/>
    <lineage>
        <taxon>Eukaryota</taxon>
        <taxon>Fungi</taxon>
        <taxon>Dikarya</taxon>
        <taxon>Ascomycota</taxon>
        <taxon>Pezizomycotina</taxon>
        <taxon>Dothideomycetes</taxon>
        <taxon>Dothideomycetidae</taxon>
        <taxon>Cladosporiales</taxon>
        <taxon>Cladosporiaceae</taxon>
        <taxon>Cladosporium</taxon>
    </lineage>
</organism>
<accession>A0AB34KVH5</accession>
<comment type="caution">
    <text evidence="2">The sequence shown here is derived from an EMBL/GenBank/DDBJ whole genome shotgun (WGS) entry which is preliminary data.</text>
</comment>
<reference evidence="2 3" key="1">
    <citation type="journal article" date="2020" name="Microbiol. Resour. Announc.">
        <title>Draft Genome Sequence of a Cladosporium Species Isolated from the Mesophotic Ascidian Didemnum maculosum.</title>
        <authorList>
            <person name="Gioti A."/>
            <person name="Siaperas R."/>
            <person name="Nikolaivits E."/>
            <person name="Le Goff G."/>
            <person name="Ouazzani J."/>
            <person name="Kotoulas G."/>
            <person name="Topakas E."/>
        </authorList>
    </citation>
    <scope>NUCLEOTIDE SEQUENCE [LARGE SCALE GENOMIC DNA]</scope>
    <source>
        <strain evidence="2 3">TM138-S3</strain>
    </source>
</reference>
<dbReference type="AlphaFoldDB" id="A0AB34KVH5"/>
<dbReference type="InterPro" id="IPR002347">
    <property type="entry name" value="SDR_fam"/>
</dbReference>
<dbReference type="PANTHER" id="PTHR43544">
    <property type="entry name" value="SHORT-CHAIN DEHYDROGENASE/REDUCTASE"/>
    <property type="match status" value="1"/>
</dbReference>
<evidence type="ECO:0000256" key="1">
    <source>
        <dbReference type="ARBA" id="ARBA00006484"/>
    </source>
</evidence>
<proteinExistence type="inferred from homology"/>
<dbReference type="GO" id="GO:0019748">
    <property type="term" value="P:secondary metabolic process"/>
    <property type="evidence" value="ECO:0007669"/>
    <property type="project" value="TreeGrafter"/>
</dbReference>
<dbReference type="Pfam" id="PF00106">
    <property type="entry name" value="adh_short"/>
    <property type="match status" value="2"/>
</dbReference>
<comment type="similarity">
    <text evidence="1">Belongs to the short-chain dehydrogenases/reductases (SDR) family.</text>
</comment>
<sequence>MSDKQIVLITGANTGIGLEVVKALYQSNASYEIIVGSRSLSNADNAIASVKQEFTSSRSTLSTLQVDIASDDSIHASFTEVQNRHGKLDVLINNAGASFDYAASQGKMSVRDAFNSAWDVNVTGTHVMTSEFAPLLLKSSNPRLLFVTSGTSSLQETEQFDTPQLARLNASPEAGWPKPSGMTPIVSYRSSKTGLNMLMREWTKTLKSDGVKVFAISPGFLATGLAGMGAEHLKKMGAGDPSKGGEFMRDVVEGKRDQDQGKVIRPTMVQPW</sequence>
<dbReference type="PANTHER" id="PTHR43544:SF32">
    <property type="entry name" value="CHAIN DEHYDROGENASE, PUTATIVE (AFU_ORTHOLOGUE AFUA_5G01530)-RELATED"/>
    <property type="match status" value="1"/>
</dbReference>
<dbReference type="RefSeq" id="XP_069231137.1">
    <property type="nucleotide sequence ID" value="XM_069372001.1"/>
</dbReference>
<evidence type="ECO:0000313" key="3">
    <source>
        <dbReference type="Proteomes" id="UP000803884"/>
    </source>
</evidence>
<dbReference type="InterPro" id="IPR036291">
    <property type="entry name" value="NAD(P)-bd_dom_sf"/>
</dbReference>